<accession>A0A4R2EX10</accession>
<gene>
    <name evidence="2" type="ORF">CLV25_10265</name>
</gene>
<keyword evidence="1" id="KW-0472">Membrane</keyword>
<comment type="caution">
    <text evidence="2">The sequence shown here is derived from an EMBL/GenBank/DDBJ whole genome shotgun (WGS) entry which is preliminary data.</text>
</comment>
<keyword evidence="1" id="KW-1133">Transmembrane helix</keyword>
<proteinExistence type="predicted"/>
<reference evidence="2 3" key="1">
    <citation type="submission" date="2019-03" db="EMBL/GenBank/DDBJ databases">
        <title>Genomic Encyclopedia of Archaeal and Bacterial Type Strains, Phase II (KMG-II): from individual species to whole genera.</title>
        <authorList>
            <person name="Goeker M."/>
        </authorList>
    </citation>
    <scope>NUCLEOTIDE SEQUENCE [LARGE SCALE GENOMIC DNA]</scope>
    <source>
        <strain evidence="2 3">RL-C</strain>
    </source>
</reference>
<keyword evidence="3" id="KW-1185">Reference proteome</keyword>
<organism evidence="2 3">
    <name type="scientific">Acetobacteroides hydrogenigenes</name>
    <dbReference type="NCBI Taxonomy" id="979970"/>
    <lineage>
        <taxon>Bacteria</taxon>
        <taxon>Pseudomonadati</taxon>
        <taxon>Bacteroidota</taxon>
        <taxon>Bacteroidia</taxon>
        <taxon>Bacteroidales</taxon>
        <taxon>Rikenellaceae</taxon>
        <taxon>Acetobacteroides</taxon>
    </lineage>
</organism>
<sequence>MHVHKTVRGNRLKIALFSLGLFIVAIAGLYYFLSFKKTHITPTLEGTWICQQFLDSIAAKRSVAAVKVSPMFVQISFKKGWTDSVMCTGIASTYRMQLIKQKKGKYLLTRFTDTLGTIKLKKIFSFEEKWSGMKWTYIKVDSVFKGMDQGKVFHRSLNRILIAGKYQPLKGTSLLKEIVFSDSGSVEGIKGFAKYKLCYGKDCFRGTLPKDVIFMEGSKRTVHLAFDLAADTLNVYTVSRSDTVTQFKLYWKLLRIK</sequence>
<protein>
    <submittedName>
        <fullName evidence="2">Uncharacterized protein</fullName>
    </submittedName>
</protein>
<evidence type="ECO:0000256" key="1">
    <source>
        <dbReference type="SAM" id="Phobius"/>
    </source>
</evidence>
<feature type="transmembrane region" description="Helical" evidence="1">
    <location>
        <begin position="12"/>
        <end position="33"/>
    </location>
</feature>
<dbReference type="Proteomes" id="UP000294830">
    <property type="component" value="Unassembled WGS sequence"/>
</dbReference>
<dbReference type="EMBL" id="SLWB01000002">
    <property type="protein sequence ID" value="TCN72102.1"/>
    <property type="molecule type" value="Genomic_DNA"/>
</dbReference>
<evidence type="ECO:0000313" key="3">
    <source>
        <dbReference type="Proteomes" id="UP000294830"/>
    </source>
</evidence>
<keyword evidence="1" id="KW-0812">Transmembrane</keyword>
<name>A0A4R2EX10_9BACT</name>
<dbReference type="AlphaFoldDB" id="A0A4R2EX10"/>
<evidence type="ECO:0000313" key="2">
    <source>
        <dbReference type="EMBL" id="TCN72102.1"/>
    </source>
</evidence>